<feature type="chain" id="PRO_5045591937" description="beta-glucosidase" evidence="10">
    <location>
        <begin position="24"/>
        <end position="174"/>
    </location>
</feature>
<dbReference type="SUPFAM" id="SSF51445">
    <property type="entry name" value="(Trans)glycosidases"/>
    <property type="match status" value="1"/>
</dbReference>
<dbReference type="InterPro" id="IPR017853">
    <property type="entry name" value="GH"/>
</dbReference>
<keyword evidence="5" id="KW-0964">Secreted</keyword>
<sequence>MKRCRFCCKPCSLVAGIVCLTAAAHDSEPHLLLGVAPADAAPTLGRASQVNGAWSCENPTTLAQDLKRTLGFQGYVMSDWGATHSASIMQGLDMEQATQTYMNGQVLNLALDAGNVSQAAIDDSVARILWSMLSTGVMDEPLSTWDRRRTSKGTSHLRPRGPLLAASRPRRRSC</sequence>
<protein>
    <recommendedName>
        <fullName evidence="4">beta-glucosidase</fullName>
        <ecNumber evidence="4">3.2.1.21</ecNumber>
    </recommendedName>
</protein>
<comment type="caution">
    <text evidence="11">The sequence shown here is derived from an EMBL/GenBank/DDBJ whole genome shotgun (WGS) entry which is preliminary data.</text>
</comment>
<comment type="catalytic activity">
    <reaction evidence="1">
        <text>Hydrolysis of terminal, non-reducing beta-D-glucosyl residues with release of beta-D-glucose.</text>
        <dbReference type="EC" id="3.2.1.21"/>
    </reaction>
</comment>
<dbReference type="Proteomes" id="UP001189429">
    <property type="component" value="Unassembled WGS sequence"/>
</dbReference>
<keyword evidence="12" id="KW-1185">Reference proteome</keyword>
<evidence type="ECO:0000313" key="12">
    <source>
        <dbReference type="Proteomes" id="UP001189429"/>
    </source>
</evidence>
<evidence type="ECO:0000256" key="7">
    <source>
        <dbReference type="ARBA" id="ARBA00022801"/>
    </source>
</evidence>
<gene>
    <name evidence="11" type="ORF">PCOR1329_LOCUS55792</name>
</gene>
<dbReference type="EC" id="3.2.1.21" evidence="4"/>
<dbReference type="PANTHER" id="PTHR42715:SF12">
    <property type="entry name" value="BETA-GLUCOSIDASE G-RELATED"/>
    <property type="match status" value="1"/>
</dbReference>
<comment type="function">
    <text evidence="8">Beta-glucosidases are one of a number of cellulolytic enzymes involved in the degradation of cellulosic biomass. Catalyzes the last step releasing glucose from the inhibitory cellobiose.</text>
</comment>
<evidence type="ECO:0000256" key="2">
    <source>
        <dbReference type="ARBA" id="ARBA00004613"/>
    </source>
</evidence>
<feature type="signal peptide" evidence="10">
    <location>
        <begin position="1"/>
        <end position="23"/>
    </location>
</feature>
<reference evidence="11" key="1">
    <citation type="submission" date="2023-10" db="EMBL/GenBank/DDBJ databases">
        <authorList>
            <person name="Chen Y."/>
            <person name="Shah S."/>
            <person name="Dougan E. K."/>
            <person name="Thang M."/>
            <person name="Chan C."/>
        </authorList>
    </citation>
    <scope>NUCLEOTIDE SEQUENCE [LARGE SCALE GENOMIC DNA]</scope>
</reference>
<dbReference type="PANTHER" id="PTHR42715">
    <property type="entry name" value="BETA-GLUCOSIDASE"/>
    <property type="match status" value="1"/>
</dbReference>
<dbReference type="InterPro" id="IPR036962">
    <property type="entry name" value="Glyco_hydro_3_N_sf"/>
</dbReference>
<accession>A0ABN9V8Z8</accession>
<comment type="subcellular location">
    <subcellularLocation>
        <location evidence="2">Secreted</location>
    </subcellularLocation>
</comment>
<evidence type="ECO:0000256" key="6">
    <source>
        <dbReference type="ARBA" id="ARBA00022729"/>
    </source>
</evidence>
<name>A0ABN9V8Z8_9DINO</name>
<feature type="compositionally biased region" description="Basic residues" evidence="9">
    <location>
        <begin position="149"/>
        <end position="159"/>
    </location>
</feature>
<evidence type="ECO:0000256" key="9">
    <source>
        <dbReference type="SAM" id="MobiDB-lite"/>
    </source>
</evidence>
<comment type="similarity">
    <text evidence="3">Belongs to the glycosyl hydrolase 3 family.</text>
</comment>
<evidence type="ECO:0000256" key="10">
    <source>
        <dbReference type="SAM" id="SignalP"/>
    </source>
</evidence>
<feature type="region of interest" description="Disordered" evidence="9">
    <location>
        <begin position="144"/>
        <end position="174"/>
    </location>
</feature>
<evidence type="ECO:0000256" key="8">
    <source>
        <dbReference type="ARBA" id="ARBA00024983"/>
    </source>
</evidence>
<keyword evidence="7" id="KW-0378">Hydrolase</keyword>
<proteinExistence type="inferred from homology"/>
<dbReference type="InterPro" id="IPR050288">
    <property type="entry name" value="Cellulose_deg_GH3"/>
</dbReference>
<evidence type="ECO:0000313" key="11">
    <source>
        <dbReference type="EMBL" id="CAK0869439.1"/>
    </source>
</evidence>
<evidence type="ECO:0000256" key="1">
    <source>
        <dbReference type="ARBA" id="ARBA00000448"/>
    </source>
</evidence>
<evidence type="ECO:0000256" key="5">
    <source>
        <dbReference type="ARBA" id="ARBA00022525"/>
    </source>
</evidence>
<dbReference type="Gene3D" id="3.20.20.300">
    <property type="entry name" value="Glycoside hydrolase, family 3, N-terminal domain"/>
    <property type="match status" value="1"/>
</dbReference>
<organism evidence="11 12">
    <name type="scientific">Prorocentrum cordatum</name>
    <dbReference type="NCBI Taxonomy" id="2364126"/>
    <lineage>
        <taxon>Eukaryota</taxon>
        <taxon>Sar</taxon>
        <taxon>Alveolata</taxon>
        <taxon>Dinophyceae</taxon>
        <taxon>Prorocentrales</taxon>
        <taxon>Prorocentraceae</taxon>
        <taxon>Prorocentrum</taxon>
    </lineage>
</organism>
<keyword evidence="6 10" id="KW-0732">Signal</keyword>
<evidence type="ECO:0000256" key="4">
    <source>
        <dbReference type="ARBA" id="ARBA00012744"/>
    </source>
</evidence>
<evidence type="ECO:0000256" key="3">
    <source>
        <dbReference type="ARBA" id="ARBA00005336"/>
    </source>
</evidence>
<dbReference type="EMBL" id="CAUYUJ010016849">
    <property type="protein sequence ID" value="CAK0869439.1"/>
    <property type="molecule type" value="Genomic_DNA"/>
</dbReference>